<dbReference type="Pfam" id="PF14375">
    <property type="entry name" value="Cys_rich_CWC"/>
    <property type="match status" value="1"/>
</dbReference>
<sequence>MGQRCSCCGEAFDCGAADPSRPCWCANLPPLPARALDPEQGCLCASCLVSKLARMPVDATALDGANRVNPVCHSRDYTGSEAS</sequence>
<gene>
    <name evidence="1" type="ORF">IHE29_06040</name>
</gene>
<dbReference type="Proteomes" id="UP001493153">
    <property type="component" value="Chromosome"/>
</dbReference>
<protein>
    <submittedName>
        <fullName evidence="1">Cysteine-rich CWC family protein</fullName>
    </submittedName>
</protein>
<organism evidence="1 2">
    <name type="scientific">Mycetohabitans rhizoxinica</name>
    <dbReference type="NCBI Taxonomy" id="412963"/>
    <lineage>
        <taxon>Bacteria</taxon>
        <taxon>Pseudomonadati</taxon>
        <taxon>Pseudomonadota</taxon>
        <taxon>Betaproteobacteria</taxon>
        <taxon>Burkholderiales</taxon>
        <taxon>Burkholderiaceae</taxon>
        <taxon>Mycetohabitans</taxon>
    </lineage>
</organism>
<evidence type="ECO:0000313" key="2">
    <source>
        <dbReference type="Proteomes" id="UP001493153"/>
    </source>
</evidence>
<proteinExistence type="predicted"/>
<dbReference type="InterPro" id="IPR032720">
    <property type="entry name" value="Cys_rich_CWC"/>
</dbReference>
<dbReference type="EMBL" id="CP062176">
    <property type="protein sequence ID" value="WXK38859.1"/>
    <property type="molecule type" value="Genomic_DNA"/>
</dbReference>
<keyword evidence="2" id="KW-1185">Reference proteome</keyword>
<accession>A0ABZ2PUT5</accession>
<dbReference type="RefSeq" id="WP_237070763.1">
    <property type="nucleotide sequence ID" value="NZ_CP062176.1"/>
</dbReference>
<reference evidence="1 2" key="1">
    <citation type="submission" date="2020-09" db="EMBL/GenBank/DDBJ databases">
        <title>Genome sequences of Mycetohabitans spp.</title>
        <authorList>
            <person name="Carter M.E."/>
            <person name="Carpenter S.C.D."/>
            <person name="Bogdanove A.J."/>
        </authorList>
    </citation>
    <scope>NUCLEOTIDE SEQUENCE [LARGE SCALE GENOMIC DNA]</scope>
    <source>
        <strain evidence="1 2">B12</strain>
    </source>
</reference>
<name>A0ABZ2PUT5_9BURK</name>
<evidence type="ECO:0000313" key="1">
    <source>
        <dbReference type="EMBL" id="WXK38859.1"/>
    </source>
</evidence>